<dbReference type="RefSeq" id="WP_207600620.1">
    <property type="nucleotide sequence ID" value="NZ_JAFNJU010000012.1"/>
</dbReference>
<feature type="transmembrane region" description="Helical" evidence="1">
    <location>
        <begin position="144"/>
        <end position="162"/>
    </location>
</feature>
<organism evidence="2 3">
    <name type="scientific">Proteiniclasticum aestuarii</name>
    <dbReference type="NCBI Taxonomy" id="2817862"/>
    <lineage>
        <taxon>Bacteria</taxon>
        <taxon>Bacillati</taxon>
        <taxon>Bacillota</taxon>
        <taxon>Clostridia</taxon>
        <taxon>Eubacteriales</taxon>
        <taxon>Clostridiaceae</taxon>
        <taxon>Proteiniclasticum</taxon>
    </lineage>
</organism>
<name>A0A939HEZ6_9CLOT</name>
<keyword evidence="1" id="KW-0472">Membrane</keyword>
<sequence length="256" mass="30291">MKRTKLLLISTFVLISVVTIINITMLLVEINIILTMLTALLLFYLAFLMVKKMMNPNGKLDKHKKMKFLMKVEKPYGKNVEIYCSDYYDQYESIYKPIEIFGVGNQTKVVISEKYHKNHDSSSIDMLIDREILKHNSGYQSKSFSFLVTPILIIVNIMIFFIKNISIYRSTWGTLITDFLIPFGFLISYISILLLWNKYHSYLDQYLDSKLIMYYDVEDVCKFIEETEKEEGGYEKEKYSSFNKMHMLKRINKIKK</sequence>
<feature type="transmembrane region" description="Helical" evidence="1">
    <location>
        <begin position="32"/>
        <end position="50"/>
    </location>
</feature>
<feature type="transmembrane region" description="Helical" evidence="1">
    <location>
        <begin position="174"/>
        <end position="196"/>
    </location>
</feature>
<evidence type="ECO:0000256" key="1">
    <source>
        <dbReference type="SAM" id="Phobius"/>
    </source>
</evidence>
<feature type="transmembrane region" description="Helical" evidence="1">
    <location>
        <begin position="7"/>
        <end position="26"/>
    </location>
</feature>
<evidence type="ECO:0000313" key="2">
    <source>
        <dbReference type="EMBL" id="MBO1266093.1"/>
    </source>
</evidence>
<keyword evidence="3" id="KW-1185">Reference proteome</keyword>
<comment type="caution">
    <text evidence="2">The sequence shown here is derived from an EMBL/GenBank/DDBJ whole genome shotgun (WGS) entry which is preliminary data.</text>
</comment>
<gene>
    <name evidence="2" type="ORF">J3A84_13735</name>
</gene>
<evidence type="ECO:0000313" key="3">
    <source>
        <dbReference type="Proteomes" id="UP000664218"/>
    </source>
</evidence>
<protein>
    <submittedName>
        <fullName evidence="2">Uncharacterized protein</fullName>
    </submittedName>
</protein>
<reference evidence="2" key="1">
    <citation type="submission" date="2021-03" db="EMBL/GenBank/DDBJ databases">
        <title>Proteiniclasticum marinus sp. nov., isolated from tidal flat sediment.</title>
        <authorList>
            <person name="Namirimu T."/>
            <person name="Yang J.-A."/>
            <person name="Yang S.-H."/>
            <person name="Kim Y.-J."/>
            <person name="Kwon K.K."/>
        </authorList>
    </citation>
    <scope>NUCLEOTIDE SEQUENCE</scope>
    <source>
        <strain evidence="2">SCR006</strain>
    </source>
</reference>
<keyword evidence="1" id="KW-0812">Transmembrane</keyword>
<dbReference type="Proteomes" id="UP000664218">
    <property type="component" value="Unassembled WGS sequence"/>
</dbReference>
<keyword evidence="1" id="KW-1133">Transmembrane helix</keyword>
<proteinExistence type="predicted"/>
<dbReference type="EMBL" id="JAFNJU010000012">
    <property type="protein sequence ID" value="MBO1266093.1"/>
    <property type="molecule type" value="Genomic_DNA"/>
</dbReference>
<accession>A0A939HEZ6</accession>
<dbReference type="AlphaFoldDB" id="A0A939HEZ6"/>